<evidence type="ECO:0000313" key="17">
    <source>
        <dbReference type="RefSeq" id="XP_018012883.1"/>
    </source>
</evidence>
<feature type="transmembrane region" description="Helical" evidence="14">
    <location>
        <begin position="6"/>
        <end position="24"/>
    </location>
</feature>
<keyword evidence="11" id="KW-1015">Disulfide bond</keyword>
<dbReference type="FunFam" id="2.60.120.230:FF:000001">
    <property type="entry name" value="Monooxygenase, DBH-like 1"/>
    <property type="match status" value="1"/>
</dbReference>
<evidence type="ECO:0000256" key="7">
    <source>
        <dbReference type="ARBA" id="ARBA00023002"/>
    </source>
</evidence>
<sequence length="788" mass="89441">MTTARAHWPTLALVGVAMFVHFLYSKSTDASMSHAHPHQHQFPLPRRFQYLNDPELELEEIDLPQKRIENSPLQRINDAILDGEVDARDKRNEDEDNPHLELGPDAELGENLALSYLRPFLSLYSSITSGGFFKKQNSDIVNNTSTPRKKLPLRKYERNPVPFGPIYDINLDQNDTHHFFWRLYASKSKSSDAQQESDSQEILGGNRKSLWDASVSGKTTFGNLNRRQNFQSAKLLPDLGENPQDEPTVVGVRCEVHSRGTATKPWLAIGFSDRGQMTGADLCVFWTDWRDQVQFQNAFVDEHGRMVISGDNICRNFRFGRQRELIKFTFYRELDTCSPGHYVIERGTTHLVWSYGAGPLYQLSGVLAAGDETGHVMVELLKPPVGPPSNVKSYKEIKIAAKSVSVPAEETTYWCSVQKLPPYFADKHHILHYQPGIQSGNEDIVHHMEVFHCEFTPDKEVPLYQGLCHDSKRPPEIDVCKRVLAAWAMGANSFTYPAEAGLPLGGPDFNPFVMLEVHYNNPGKMEGRVDSSGMVLTYTQDLRPHDASIMELGLEYTEKMAIPPHVVSFNLSGYCIPECTALSIPPEGIYIFGSQLHTHLTGVRVWVKHYREGRELPEMNRDNHFSTHFQEIRRLPRLVQIKPGDSLVTTCEYSTLDRDNATTGGFAISDEMCVTYVHYFPKIDLEVCKSSVDTKALHQYFQFLNKYELQKTSPTRDWRGNYNSIDWTPLRAKFLGDFYDTAPISMQCNKSTGSRFPGYWDQIPIPMIVEELPPPPNNCGNFVLSGAH</sequence>
<dbReference type="GO" id="GO:0006589">
    <property type="term" value="P:octopamine biosynthetic process"/>
    <property type="evidence" value="ECO:0007669"/>
    <property type="project" value="TreeGrafter"/>
</dbReference>
<keyword evidence="10 14" id="KW-0472">Membrane</keyword>
<evidence type="ECO:0000256" key="14">
    <source>
        <dbReference type="SAM" id="Phobius"/>
    </source>
</evidence>
<keyword evidence="4 14" id="KW-0812">Transmembrane</keyword>
<dbReference type="KEGG" id="hazt:108669948"/>
<dbReference type="GO" id="GO:0004500">
    <property type="term" value="F:dopamine beta-monooxygenase activity"/>
    <property type="evidence" value="ECO:0007669"/>
    <property type="project" value="InterPro"/>
</dbReference>
<organism evidence="16 17">
    <name type="scientific">Hyalella azteca</name>
    <name type="common">Amphipod</name>
    <dbReference type="NCBI Taxonomy" id="294128"/>
    <lineage>
        <taxon>Eukaryota</taxon>
        <taxon>Metazoa</taxon>
        <taxon>Ecdysozoa</taxon>
        <taxon>Arthropoda</taxon>
        <taxon>Crustacea</taxon>
        <taxon>Multicrustacea</taxon>
        <taxon>Malacostraca</taxon>
        <taxon>Eumalacostraca</taxon>
        <taxon>Peracarida</taxon>
        <taxon>Amphipoda</taxon>
        <taxon>Senticaudata</taxon>
        <taxon>Talitrida</taxon>
        <taxon>Talitroidea</taxon>
        <taxon>Hyalellidae</taxon>
        <taxon>Hyalella</taxon>
    </lineage>
</organism>
<dbReference type="InterPro" id="IPR020611">
    <property type="entry name" value="Cu2_ascorb_mOase_CS-1"/>
</dbReference>
<dbReference type="AlphaFoldDB" id="A0A8B7NGX6"/>
<evidence type="ECO:0000256" key="8">
    <source>
        <dbReference type="ARBA" id="ARBA00023008"/>
    </source>
</evidence>
<dbReference type="CDD" id="cd09631">
    <property type="entry name" value="DOMON_DOH"/>
    <property type="match status" value="1"/>
</dbReference>
<dbReference type="GO" id="GO:0005507">
    <property type="term" value="F:copper ion binding"/>
    <property type="evidence" value="ECO:0007669"/>
    <property type="project" value="InterPro"/>
</dbReference>
<reference evidence="17" key="1">
    <citation type="submission" date="2025-08" db="UniProtKB">
        <authorList>
            <consortium name="RefSeq"/>
        </authorList>
    </citation>
    <scope>IDENTIFICATION</scope>
    <source>
        <tissue evidence="17">Whole organism</tissue>
    </source>
</reference>
<dbReference type="RefSeq" id="XP_018012883.1">
    <property type="nucleotide sequence ID" value="XM_018157394.2"/>
</dbReference>
<evidence type="ECO:0000256" key="12">
    <source>
        <dbReference type="ARBA" id="ARBA00023180"/>
    </source>
</evidence>
<evidence type="ECO:0000313" key="16">
    <source>
        <dbReference type="Proteomes" id="UP000694843"/>
    </source>
</evidence>
<name>A0A8B7NGX6_HYAAZ</name>
<keyword evidence="6 14" id="KW-1133">Transmembrane helix</keyword>
<comment type="similarity">
    <text evidence="3">Belongs to the copper type II ascorbate-dependent monooxygenase family.</text>
</comment>
<evidence type="ECO:0000256" key="11">
    <source>
        <dbReference type="ARBA" id="ARBA00023157"/>
    </source>
</evidence>
<keyword evidence="12" id="KW-0325">Glycoprotein</keyword>
<dbReference type="PANTHER" id="PTHR10157">
    <property type="entry name" value="DOPAMINE BETA HYDROXYLASE RELATED"/>
    <property type="match status" value="1"/>
</dbReference>
<evidence type="ECO:0000256" key="1">
    <source>
        <dbReference type="ARBA" id="ARBA00001973"/>
    </source>
</evidence>
<dbReference type="Pfam" id="PF03712">
    <property type="entry name" value="Cu2_monoox_C"/>
    <property type="match status" value="1"/>
</dbReference>
<comment type="cofactor">
    <cofactor evidence="1">
        <name>Cu(2+)</name>
        <dbReference type="ChEBI" id="CHEBI:29036"/>
    </cofactor>
</comment>
<dbReference type="SMART" id="SM00664">
    <property type="entry name" value="DoH"/>
    <property type="match status" value="1"/>
</dbReference>
<evidence type="ECO:0000256" key="9">
    <source>
        <dbReference type="ARBA" id="ARBA00023033"/>
    </source>
</evidence>
<dbReference type="FunFam" id="2.60.120.310:FF:000004">
    <property type="entry name" value="DBH-like monooxygenase protein 1"/>
    <property type="match status" value="1"/>
</dbReference>
<dbReference type="PANTHER" id="PTHR10157:SF29">
    <property type="entry name" value="DOPAMINE BETA-HYDROXYLASE"/>
    <property type="match status" value="1"/>
</dbReference>
<dbReference type="InterPro" id="IPR000323">
    <property type="entry name" value="Cu2_ascorb_mOase_N"/>
</dbReference>
<evidence type="ECO:0000256" key="10">
    <source>
        <dbReference type="ARBA" id="ARBA00023136"/>
    </source>
</evidence>
<dbReference type="InterPro" id="IPR024548">
    <property type="entry name" value="Cu2_monoox_C"/>
</dbReference>
<evidence type="ECO:0000259" key="15">
    <source>
        <dbReference type="PROSITE" id="PS50836"/>
    </source>
</evidence>
<dbReference type="CTD" id="31718"/>
<dbReference type="Proteomes" id="UP000694843">
    <property type="component" value="Unplaced"/>
</dbReference>
<dbReference type="GO" id="GO:0005615">
    <property type="term" value="C:extracellular space"/>
    <property type="evidence" value="ECO:0007669"/>
    <property type="project" value="TreeGrafter"/>
</dbReference>
<comment type="subcellular location">
    <subcellularLocation>
        <location evidence="2">Membrane</location>
        <topology evidence="2">Single-pass membrane protein</topology>
    </subcellularLocation>
</comment>
<keyword evidence="9" id="KW-0503">Monooxygenase</keyword>
<evidence type="ECO:0000256" key="4">
    <source>
        <dbReference type="ARBA" id="ARBA00022692"/>
    </source>
</evidence>
<keyword evidence="5" id="KW-0479">Metal-binding</keyword>
<dbReference type="SUPFAM" id="SSF49742">
    <property type="entry name" value="PHM/PNGase F"/>
    <property type="match status" value="2"/>
</dbReference>
<dbReference type="InterPro" id="IPR014784">
    <property type="entry name" value="Cu2_ascorb_mOase-like_C"/>
</dbReference>
<dbReference type="Gene3D" id="2.60.120.230">
    <property type="match status" value="1"/>
</dbReference>
<feature type="domain" description="DOMON" evidence="15">
    <location>
        <begin position="231"/>
        <end position="356"/>
    </location>
</feature>
<dbReference type="PROSITE" id="PS00084">
    <property type="entry name" value="CU2_MONOOXYGENASE_1"/>
    <property type="match status" value="1"/>
</dbReference>
<dbReference type="InterPro" id="IPR045266">
    <property type="entry name" value="DOH_DOMON"/>
</dbReference>
<dbReference type="PROSITE" id="PS50836">
    <property type="entry name" value="DOMON"/>
    <property type="match status" value="1"/>
</dbReference>
<gene>
    <name evidence="17" type="primary">LOC108669948</name>
</gene>
<keyword evidence="7" id="KW-0560">Oxidoreductase</keyword>
<dbReference type="GeneID" id="108669948"/>
<accession>A0A8B7NGX6</accession>
<protein>
    <submittedName>
        <fullName evidence="17">Dopamine beta-hydroxylase-like</fullName>
    </submittedName>
</protein>
<dbReference type="OrthoDB" id="129121at2759"/>
<keyword evidence="16" id="KW-1185">Reference proteome</keyword>
<feature type="compositionally biased region" description="Basic and acidic residues" evidence="13">
    <location>
        <begin position="85"/>
        <end position="99"/>
    </location>
</feature>
<dbReference type="Gene3D" id="2.60.120.310">
    <property type="entry name" value="Copper type II, ascorbate-dependent monooxygenase, N-terminal domain"/>
    <property type="match status" value="1"/>
</dbReference>
<evidence type="ECO:0000256" key="5">
    <source>
        <dbReference type="ARBA" id="ARBA00022723"/>
    </source>
</evidence>
<evidence type="ECO:0000256" key="6">
    <source>
        <dbReference type="ARBA" id="ARBA00022989"/>
    </source>
</evidence>
<dbReference type="InterPro" id="IPR005018">
    <property type="entry name" value="DOMON_domain"/>
</dbReference>
<dbReference type="InterPro" id="IPR008977">
    <property type="entry name" value="PHM/PNGase_F_dom_sf"/>
</dbReference>
<dbReference type="GO" id="GO:0030667">
    <property type="term" value="C:secretory granule membrane"/>
    <property type="evidence" value="ECO:0007669"/>
    <property type="project" value="TreeGrafter"/>
</dbReference>
<proteinExistence type="inferred from homology"/>
<dbReference type="InterPro" id="IPR036939">
    <property type="entry name" value="Cu2_ascorb_mOase_N_sf"/>
</dbReference>
<dbReference type="Pfam" id="PF01082">
    <property type="entry name" value="Cu2_monooxygen"/>
    <property type="match status" value="1"/>
</dbReference>
<dbReference type="Pfam" id="PF03351">
    <property type="entry name" value="DOMON"/>
    <property type="match status" value="1"/>
</dbReference>
<dbReference type="GO" id="GO:0042420">
    <property type="term" value="P:dopamine catabolic process"/>
    <property type="evidence" value="ECO:0007669"/>
    <property type="project" value="TreeGrafter"/>
</dbReference>
<evidence type="ECO:0000256" key="2">
    <source>
        <dbReference type="ARBA" id="ARBA00004167"/>
    </source>
</evidence>
<evidence type="ECO:0000256" key="3">
    <source>
        <dbReference type="ARBA" id="ARBA00010676"/>
    </source>
</evidence>
<keyword evidence="8" id="KW-0186">Copper</keyword>
<dbReference type="InterPro" id="IPR000945">
    <property type="entry name" value="DBH-like"/>
</dbReference>
<feature type="region of interest" description="Disordered" evidence="13">
    <location>
        <begin position="79"/>
        <end position="104"/>
    </location>
</feature>
<dbReference type="OMA" id="HYREGRE"/>
<dbReference type="GO" id="GO:0042421">
    <property type="term" value="P:norepinephrine biosynthetic process"/>
    <property type="evidence" value="ECO:0007669"/>
    <property type="project" value="TreeGrafter"/>
</dbReference>
<evidence type="ECO:0000256" key="13">
    <source>
        <dbReference type="SAM" id="MobiDB-lite"/>
    </source>
</evidence>